<dbReference type="PROSITE" id="PS50889">
    <property type="entry name" value="S4"/>
    <property type="match status" value="1"/>
</dbReference>
<dbReference type="Proteomes" id="UP000030103">
    <property type="component" value="Unassembled WGS sequence"/>
</dbReference>
<name>A0A0A2E1H6_9PORP</name>
<dbReference type="CDD" id="cd02869">
    <property type="entry name" value="PseudoU_synth_RluA_like"/>
    <property type="match status" value="1"/>
</dbReference>
<dbReference type="PANTHER" id="PTHR21600:SF44">
    <property type="entry name" value="RIBOSOMAL LARGE SUBUNIT PSEUDOURIDINE SYNTHASE D"/>
    <property type="match status" value="1"/>
</dbReference>
<dbReference type="AlphaFoldDB" id="A0A0A2E1H6"/>
<keyword evidence="7" id="KW-1185">Reference proteome</keyword>
<sequence>MNKKKTSTMRPLKEKPAQNYTVKESAELLDFLLRVAMPERSRTTVKQLLRDGYLGVNGERTSQFDRTLGVGDVVTLFPNPKPEDFKHRLLKIAYLDDHIVAVEKQAGISTVASGKDHKNTALRIVSDYLKHVEPGSMLFMLNRLDKDTTGVILFARNPEIQREIINNWRRIVPLQRFMAVAEGQPETDEGLLRGGEAREAKRGGRGTDKRKQTGVPEGIGAARYQVMKRGAFCCMMRIDLLKGRNPQIRKQLASLGMPLAGDHHHGSINKKLNAIALAGTRIEFIHPVSHERMVFDMPVPAIFNKLMRTPAPKTTKEDDNE</sequence>
<dbReference type="eggNOG" id="COG0564">
    <property type="taxonomic scope" value="Bacteria"/>
</dbReference>
<dbReference type="InterPro" id="IPR006224">
    <property type="entry name" value="PsdUridine_synth_RluA-like_CS"/>
</dbReference>
<feature type="compositionally biased region" description="Basic and acidic residues" evidence="4">
    <location>
        <begin position="195"/>
        <end position="211"/>
    </location>
</feature>
<keyword evidence="2" id="KW-0413">Isomerase</keyword>
<proteinExistence type="inferred from homology"/>
<dbReference type="InterPro" id="IPR006145">
    <property type="entry name" value="PsdUridine_synth_RsuA/RluA"/>
</dbReference>
<dbReference type="GO" id="GO:0000455">
    <property type="term" value="P:enzyme-directed rRNA pseudouridine synthesis"/>
    <property type="evidence" value="ECO:0007669"/>
    <property type="project" value="TreeGrafter"/>
</dbReference>
<evidence type="ECO:0000313" key="7">
    <source>
        <dbReference type="Proteomes" id="UP000030103"/>
    </source>
</evidence>
<dbReference type="OrthoDB" id="9796412at2"/>
<comment type="similarity">
    <text evidence="1">Belongs to the pseudouridine synthase RluA family.</text>
</comment>
<dbReference type="InterPro" id="IPR050188">
    <property type="entry name" value="RluA_PseudoU_synthase"/>
</dbReference>
<dbReference type="Gene3D" id="3.30.2350.10">
    <property type="entry name" value="Pseudouridine synthase"/>
    <property type="match status" value="1"/>
</dbReference>
<dbReference type="SUPFAM" id="SSF55174">
    <property type="entry name" value="Alpha-L RNA-binding motif"/>
    <property type="match status" value="1"/>
</dbReference>
<dbReference type="CDD" id="cd00165">
    <property type="entry name" value="S4"/>
    <property type="match status" value="1"/>
</dbReference>
<protein>
    <recommendedName>
        <fullName evidence="5">Pseudouridine synthase RsuA/RluA-like domain-containing protein</fullName>
    </recommendedName>
</protein>
<dbReference type="STRING" id="28115.HQ47_09330"/>
<evidence type="ECO:0000256" key="3">
    <source>
        <dbReference type="PROSITE-ProRule" id="PRU00182"/>
    </source>
</evidence>
<reference evidence="6 7" key="1">
    <citation type="submission" date="2014-09" db="EMBL/GenBank/DDBJ databases">
        <title>Draft Genome Sequence of Porphyromonas macacae COT-192_OH2859.</title>
        <authorList>
            <person name="Wallis C."/>
            <person name="Deusch O."/>
            <person name="O'Flynn C."/>
            <person name="Davis I."/>
            <person name="Horsfall A."/>
            <person name="Kirkwood N."/>
            <person name="Harris S."/>
            <person name="Eisen J.A."/>
            <person name="Coil D.A."/>
            <person name="Darling A.E."/>
            <person name="Jospin G."/>
            <person name="Alexiev A."/>
        </authorList>
    </citation>
    <scope>NUCLEOTIDE SEQUENCE [LARGE SCALE GENOMIC DNA]</scope>
    <source>
        <strain evidence="7">COT-192 OH2859</strain>
    </source>
</reference>
<accession>A0A0A2E1H6</accession>
<dbReference type="GO" id="GO:0009982">
    <property type="term" value="F:pseudouridine synthase activity"/>
    <property type="evidence" value="ECO:0007669"/>
    <property type="project" value="InterPro"/>
</dbReference>
<gene>
    <name evidence="6" type="ORF">HQ47_09330</name>
</gene>
<evidence type="ECO:0000259" key="5">
    <source>
        <dbReference type="Pfam" id="PF00849"/>
    </source>
</evidence>
<organism evidence="6 7">
    <name type="scientific">Porphyromonas macacae</name>
    <dbReference type="NCBI Taxonomy" id="28115"/>
    <lineage>
        <taxon>Bacteria</taxon>
        <taxon>Pseudomonadati</taxon>
        <taxon>Bacteroidota</taxon>
        <taxon>Bacteroidia</taxon>
        <taxon>Bacteroidales</taxon>
        <taxon>Porphyromonadaceae</taxon>
        <taxon>Porphyromonas</taxon>
    </lineage>
</organism>
<evidence type="ECO:0000256" key="2">
    <source>
        <dbReference type="ARBA" id="ARBA00023235"/>
    </source>
</evidence>
<keyword evidence="3" id="KW-0694">RNA-binding</keyword>
<dbReference type="InterPro" id="IPR020103">
    <property type="entry name" value="PsdUridine_synth_cat_dom_sf"/>
</dbReference>
<dbReference type="Pfam" id="PF00849">
    <property type="entry name" value="PseudoU_synth_2"/>
    <property type="match status" value="1"/>
</dbReference>
<dbReference type="EMBL" id="JRFA01000027">
    <property type="protein sequence ID" value="KGN72768.1"/>
    <property type="molecule type" value="Genomic_DNA"/>
</dbReference>
<dbReference type="SUPFAM" id="SSF55120">
    <property type="entry name" value="Pseudouridine synthase"/>
    <property type="match status" value="1"/>
</dbReference>
<evidence type="ECO:0000313" key="6">
    <source>
        <dbReference type="EMBL" id="KGN72768.1"/>
    </source>
</evidence>
<dbReference type="RefSeq" id="WP_036875011.1">
    <property type="nucleotide sequence ID" value="NZ_JBGYTE010000010.1"/>
</dbReference>
<dbReference type="PROSITE" id="PS01129">
    <property type="entry name" value="PSI_RLU"/>
    <property type="match status" value="1"/>
</dbReference>
<feature type="region of interest" description="Disordered" evidence="4">
    <location>
        <begin position="185"/>
        <end position="215"/>
    </location>
</feature>
<dbReference type="GO" id="GO:0140098">
    <property type="term" value="F:catalytic activity, acting on RNA"/>
    <property type="evidence" value="ECO:0007669"/>
    <property type="project" value="UniProtKB-ARBA"/>
</dbReference>
<evidence type="ECO:0000256" key="1">
    <source>
        <dbReference type="ARBA" id="ARBA00010876"/>
    </source>
</evidence>
<dbReference type="GO" id="GO:0003723">
    <property type="term" value="F:RNA binding"/>
    <property type="evidence" value="ECO:0007669"/>
    <property type="project" value="UniProtKB-KW"/>
</dbReference>
<comment type="caution">
    <text evidence="6">The sequence shown here is derived from an EMBL/GenBank/DDBJ whole genome shotgun (WGS) entry which is preliminary data.</text>
</comment>
<evidence type="ECO:0000256" key="4">
    <source>
        <dbReference type="SAM" id="MobiDB-lite"/>
    </source>
</evidence>
<feature type="domain" description="Pseudouridine synthase RsuA/RluA-like" evidence="5">
    <location>
        <begin position="98"/>
        <end position="254"/>
    </location>
</feature>
<dbReference type="PANTHER" id="PTHR21600">
    <property type="entry name" value="MITOCHONDRIAL RNA PSEUDOURIDINE SYNTHASE"/>
    <property type="match status" value="1"/>
</dbReference>